<dbReference type="SUPFAM" id="SSF56349">
    <property type="entry name" value="DNA breaking-rejoining enzymes"/>
    <property type="match status" value="1"/>
</dbReference>
<accession>A0A8S3S4D7</accession>
<dbReference type="Proteomes" id="UP000683360">
    <property type="component" value="Unassembled WGS sequence"/>
</dbReference>
<organism evidence="2 3">
    <name type="scientific">Mytilus edulis</name>
    <name type="common">Blue mussel</name>
    <dbReference type="NCBI Taxonomy" id="6550"/>
    <lineage>
        <taxon>Eukaryota</taxon>
        <taxon>Metazoa</taxon>
        <taxon>Spiralia</taxon>
        <taxon>Lophotrochozoa</taxon>
        <taxon>Mollusca</taxon>
        <taxon>Bivalvia</taxon>
        <taxon>Autobranchia</taxon>
        <taxon>Pteriomorphia</taxon>
        <taxon>Mytilida</taxon>
        <taxon>Mytiloidea</taxon>
        <taxon>Mytilidae</taxon>
        <taxon>Mytilinae</taxon>
        <taxon>Mytilus</taxon>
    </lineage>
</organism>
<dbReference type="InterPro" id="IPR013830">
    <property type="entry name" value="SGNH_hydro"/>
</dbReference>
<keyword evidence="3" id="KW-1185">Reference proteome</keyword>
<sequence length="351" mass="40516">MLDKPFVHLDEFSVKLLLKGITREKQHLPQQALAITVDMLLDINRVINHDDPKQCTIWCLFLFAFFLMARKSNLVPDSKMSFDIDKQLTRNKVILEGNIAIVIFNWSKTIQMGNRILKIPLIENTSSALCPLRAYRNMCKLIPAAGDSPAFLFPSKHKLVPVTYTDFQRYIKEFIIMKKRVLILCDSIGKYLDGMKDTVVQSFSGANLGYIKYVIDKEYIYLHEFDSFSHVILHFGTNDIEKHSIEIILCKFRNLIYSVRNRNRDINILISSILPRPVDFVQLGYKVVQINKALIGICKEEKISFIKSYRRFLFKGSPKRDLFAIKDGGLHLNEAGVAQLKMCFIHVISHL</sequence>
<protein>
    <recommendedName>
        <fullName evidence="1">SGNH hydrolase-type esterase domain-containing protein</fullName>
    </recommendedName>
</protein>
<dbReference type="Gene3D" id="3.40.50.12690">
    <property type="match status" value="1"/>
</dbReference>
<name>A0A8S3S4D7_MYTED</name>
<evidence type="ECO:0000313" key="2">
    <source>
        <dbReference type="EMBL" id="CAG2214073.1"/>
    </source>
</evidence>
<comment type="caution">
    <text evidence="2">The sequence shown here is derived from an EMBL/GenBank/DDBJ whole genome shotgun (WGS) entry which is preliminary data.</text>
</comment>
<dbReference type="AlphaFoldDB" id="A0A8S3S4D7"/>
<gene>
    <name evidence="2" type="ORF">MEDL_27936</name>
</gene>
<evidence type="ECO:0000259" key="1">
    <source>
        <dbReference type="Pfam" id="PF13472"/>
    </source>
</evidence>
<dbReference type="GO" id="GO:0003677">
    <property type="term" value="F:DNA binding"/>
    <property type="evidence" value="ECO:0007669"/>
    <property type="project" value="InterPro"/>
</dbReference>
<dbReference type="EMBL" id="CAJPWZ010001398">
    <property type="protein sequence ID" value="CAG2214073.1"/>
    <property type="molecule type" value="Genomic_DNA"/>
</dbReference>
<evidence type="ECO:0000313" key="3">
    <source>
        <dbReference type="Proteomes" id="UP000683360"/>
    </source>
</evidence>
<dbReference type="Gene3D" id="3.40.50.12700">
    <property type="match status" value="1"/>
</dbReference>
<dbReference type="InterPro" id="IPR011010">
    <property type="entry name" value="DNA_brk_join_enz"/>
</dbReference>
<dbReference type="SUPFAM" id="SSF52266">
    <property type="entry name" value="SGNH hydrolase"/>
    <property type="match status" value="1"/>
</dbReference>
<feature type="domain" description="SGNH hydrolase-type esterase" evidence="1">
    <location>
        <begin position="197"/>
        <end position="337"/>
    </location>
</feature>
<reference evidence="2" key="1">
    <citation type="submission" date="2021-03" db="EMBL/GenBank/DDBJ databases">
        <authorList>
            <person name="Bekaert M."/>
        </authorList>
    </citation>
    <scope>NUCLEOTIDE SEQUENCE</scope>
</reference>
<dbReference type="OrthoDB" id="6771932at2759"/>
<dbReference type="Pfam" id="PF13472">
    <property type="entry name" value="Lipase_GDSL_2"/>
    <property type="match status" value="1"/>
</dbReference>
<proteinExistence type="predicted"/>